<organism evidence="8 9">
    <name type="scientific">Aquamicrobium lusatiense</name>
    <dbReference type="NCBI Taxonomy" id="89772"/>
    <lineage>
        <taxon>Bacteria</taxon>
        <taxon>Pseudomonadati</taxon>
        <taxon>Pseudomonadota</taxon>
        <taxon>Alphaproteobacteria</taxon>
        <taxon>Hyphomicrobiales</taxon>
        <taxon>Phyllobacteriaceae</taxon>
        <taxon>Aquamicrobium</taxon>
    </lineage>
</organism>
<gene>
    <name evidence="6" type="primary">tilS</name>
    <name evidence="8" type="ORF">HNR59_000408</name>
</gene>
<protein>
    <recommendedName>
        <fullName evidence="6">tRNA(Ile)-lysidine synthase</fullName>
        <ecNumber evidence="6">6.3.4.19</ecNumber>
    </recommendedName>
    <alternativeName>
        <fullName evidence="6">tRNA(Ile)-2-lysyl-cytidine synthase</fullName>
    </alternativeName>
    <alternativeName>
        <fullName evidence="6">tRNA(Ile)-lysidine synthetase</fullName>
    </alternativeName>
</protein>
<sequence length="448" mass="48137">MLTLEAEPDHEARLFFDLDLSRGAVVAISGGSDSTALLFLLNDFCRRHRPHARLVAVTVDHALRPASHDEALKVGALCASLGIEHRIRVWEGQKPKTGLLAAARDARYDLLAGVARDKGIPMVLTGHTANDQAETVTMRLERRDVVDATERGLAGMAPFTLFDGDIWIVRPLLRMRREALRAMLRTRGAGWMDDPTNEDHSYERPRVRAALGEPGIAAALKVAEAAGRNRSDLDARAASLIRRHASRPARGLFRLHPAFADEEDRAAAIHALRLLLSTIGGLPMLPDEAAVTSLLEALGKGGSHRATLARVLVDARRTGIFLLREARGLPAPLRAVDGMLWDGRFRVSMRKTAAASVIRAGAVLSRGKPVAGTLPDPFPLPDVPVSLVRAALAAEPEVDCAGENVALMPVIAPFARFLPGFDVQSAGILAELAMASPLPPLPLPNAAV</sequence>
<dbReference type="EC" id="6.3.4.19" evidence="6"/>
<dbReference type="CDD" id="cd01992">
    <property type="entry name" value="TilS_N"/>
    <property type="match status" value="1"/>
</dbReference>
<dbReference type="EMBL" id="JACHEU010000001">
    <property type="protein sequence ID" value="MBB6011063.1"/>
    <property type="molecule type" value="Genomic_DNA"/>
</dbReference>
<keyword evidence="3 6" id="KW-0547">Nucleotide-binding</keyword>
<comment type="caution">
    <text evidence="8">The sequence shown here is derived from an EMBL/GenBank/DDBJ whole genome shotgun (WGS) entry which is preliminary data.</text>
</comment>
<dbReference type="GO" id="GO:0006400">
    <property type="term" value="P:tRNA modification"/>
    <property type="evidence" value="ECO:0007669"/>
    <property type="project" value="UniProtKB-UniRule"/>
</dbReference>
<dbReference type="InterPro" id="IPR012795">
    <property type="entry name" value="tRNA_Ile_lys_synt_N"/>
</dbReference>
<name>A0A7W9S152_9HYPH</name>
<evidence type="ECO:0000256" key="6">
    <source>
        <dbReference type="HAMAP-Rule" id="MF_01161"/>
    </source>
</evidence>
<evidence type="ECO:0000259" key="7">
    <source>
        <dbReference type="Pfam" id="PF01171"/>
    </source>
</evidence>
<comment type="domain">
    <text evidence="6">The N-terminal region contains the highly conserved SGGXDS motif, predicted to be a P-loop motif involved in ATP binding.</text>
</comment>
<dbReference type="InterPro" id="IPR014729">
    <property type="entry name" value="Rossmann-like_a/b/a_fold"/>
</dbReference>
<dbReference type="RefSeq" id="WP_343060590.1">
    <property type="nucleotide sequence ID" value="NZ_JACHEU010000001.1"/>
</dbReference>
<dbReference type="AlphaFoldDB" id="A0A7W9S152"/>
<dbReference type="GO" id="GO:0032267">
    <property type="term" value="F:tRNA(Ile)-lysidine synthase activity"/>
    <property type="evidence" value="ECO:0007669"/>
    <property type="project" value="UniProtKB-EC"/>
</dbReference>
<evidence type="ECO:0000256" key="5">
    <source>
        <dbReference type="ARBA" id="ARBA00048539"/>
    </source>
</evidence>
<dbReference type="Pfam" id="PF01171">
    <property type="entry name" value="ATP_bind_3"/>
    <property type="match status" value="1"/>
</dbReference>
<dbReference type="PANTHER" id="PTHR43033">
    <property type="entry name" value="TRNA(ILE)-LYSIDINE SYNTHASE-RELATED"/>
    <property type="match status" value="1"/>
</dbReference>
<dbReference type="PANTHER" id="PTHR43033:SF5">
    <property type="entry name" value="TRNA(ILE)-LYSIDINE SYNTHETASE"/>
    <property type="match status" value="1"/>
</dbReference>
<comment type="similarity">
    <text evidence="6">Belongs to the tRNA(Ile)-lysidine synthase family.</text>
</comment>
<dbReference type="InterPro" id="IPR011063">
    <property type="entry name" value="TilS/TtcA_N"/>
</dbReference>
<dbReference type="Proteomes" id="UP000533306">
    <property type="component" value="Unassembled WGS sequence"/>
</dbReference>
<comment type="subcellular location">
    <subcellularLocation>
        <location evidence="6">Cytoplasm</location>
    </subcellularLocation>
</comment>
<evidence type="ECO:0000313" key="8">
    <source>
        <dbReference type="EMBL" id="MBB6011063.1"/>
    </source>
</evidence>
<dbReference type="GO" id="GO:0005737">
    <property type="term" value="C:cytoplasm"/>
    <property type="evidence" value="ECO:0007669"/>
    <property type="project" value="UniProtKB-SubCell"/>
</dbReference>
<keyword evidence="9" id="KW-1185">Reference proteome</keyword>
<comment type="function">
    <text evidence="6">Ligates lysine onto the cytidine present at position 34 of the AUA codon-specific tRNA(Ile) that contains the anticodon CAU, in an ATP-dependent manner. Cytidine is converted to lysidine, thus changing the amino acid specificity of the tRNA from methionine to isoleucine.</text>
</comment>
<evidence type="ECO:0000256" key="3">
    <source>
        <dbReference type="ARBA" id="ARBA00022741"/>
    </source>
</evidence>
<dbReference type="SUPFAM" id="SSF52402">
    <property type="entry name" value="Adenine nucleotide alpha hydrolases-like"/>
    <property type="match status" value="1"/>
</dbReference>
<dbReference type="InterPro" id="IPR012094">
    <property type="entry name" value="tRNA_Ile_lys_synt"/>
</dbReference>
<evidence type="ECO:0000256" key="1">
    <source>
        <dbReference type="ARBA" id="ARBA00022598"/>
    </source>
</evidence>
<reference evidence="8 9" key="1">
    <citation type="submission" date="2020-08" db="EMBL/GenBank/DDBJ databases">
        <title>Genomic Encyclopedia of Type Strains, Phase IV (KMG-IV): sequencing the most valuable type-strain genomes for metagenomic binning, comparative biology and taxonomic classification.</title>
        <authorList>
            <person name="Goeker M."/>
        </authorList>
    </citation>
    <scope>NUCLEOTIDE SEQUENCE [LARGE SCALE GENOMIC DNA]</scope>
    <source>
        <strain evidence="8 9">DSM 11099</strain>
    </source>
</reference>
<comment type="catalytic activity">
    <reaction evidence="5 6">
        <text>cytidine(34) in tRNA(Ile2) + L-lysine + ATP = lysidine(34) in tRNA(Ile2) + AMP + diphosphate + H(+)</text>
        <dbReference type="Rhea" id="RHEA:43744"/>
        <dbReference type="Rhea" id="RHEA-COMP:10625"/>
        <dbReference type="Rhea" id="RHEA-COMP:10670"/>
        <dbReference type="ChEBI" id="CHEBI:15378"/>
        <dbReference type="ChEBI" id="CHEBI:30616"/>
        <dbReference type="ChEBI" id="CHEBI:32551"/>
        <dbReference type="ChEBI" id="CHEBI:33019"/>
        <dbReference type="ChEBI" id="CHEBI:82748"/>
        <dbReference type="ChEBI" id="CHEBI:83665"/>
        <dbReference type="ChEBI" id="CHEBI:456215"/>
        <dbReference type="EC" id="6.3.4.19"/>
    </reaction>
</comment>
<keyword evidence="1 6" id="KW-0436">Ligase</keyword>
<keyword evidence="2 6" id="KW-0819">tRNA processing</keyword>
<dbReference type="HAMAP" id="MF_01161">
    <property type="entry name" value="tRNA_Ile_lys_synt"/>
    <property type="match status" value="1"/>
</dbReference>
<dbReference type="GO" id="GO:0005524">
    <property type="term" value="F:ATP binding"/>
    <property type="evidence" value="ECO:0007669"/>
    <property type="project" value="UniProtKB-UniRule"/>
</dbReference>
<evidence type="ECO:0000256" key="4">
    <source>
        <dbReference type="ARBA" id="ARBA00022840"/>
    </source>
</evidence>
<proteinExistence type="inferred from homology"/>
<evidence type="ECO:0000256" key="2">
    <source>
        <dbReference type="ARBA" id="ARBA00022694"/>
    </source>
</evidence>
<keyword evidence="6" id="KW-0963">Cytoplasm</keyword>
<dbReference type="NCBIfam" id="TIGR02432">
    <property type="entry name" value="lysidine_TilS_N"/>
    <property type="match status" value="1"/>
</dbReference>
<evidence type="ECO:0000313" key="9">
    <source>
        <dbReference type="Proteomes" id="UP000533306"/>
    </source>
</evidence>
<feature type="binding site" evidence="6">
    <location>
        <begin position="29"/>
        <end position="34"/>
    </location>
    <ligand>
        <name>ATP</name>
        <dbReference type="ChEBI" id="CHEBI:30616"/>
    </ligand>
</feature>
<keyword evidence="4 6" id="KW-0067">ATP-binding</keyword>
<dbReference type="Gene3D" id="3.40.50.620">
    <property type="entry name" value="HUPs"/>
    <property type="match status" value="1"/>
</dbReference>
<accession>A0A7W9S152</accession>
<feature type="domain" description="tRNA(Ile)-lysidine/2-thiocytidine synthase N-terminal" evidence="7">
    <location>
        <begin position="25"/>
        <end position="209"/>
    </location>
</feature>